<name>A0A285NR55_NATPI</name>
<dbReference type="Pfam" id="PF18765">
    <property type="entry name" value="Polbeta"/>
    <property type="match status" value="1"/>
</dbReference>
<reference evidence="3 4" key="1">
    <citation type="submission" date="2017-09" db="EMBL/GenBank/DDBJ databases">
        <authorList>
            <person name="Ehlers B."/>
            <person name="Leendertz F.H."/>
        </authorList>
    </citation>
    <scope>NUCLEOTIDE SEQUENCE [LARGE SCALE GENOMIC DNA]</scope>
    <source>
        <strain evidence="3 4">DSM 27208</strain>
    </source>
</reference>
<feature type="region of interest" description="Disordered" evidence="1">
    <location>
        <begin position="109"/>
        <end position="131"/>
    </location>
</feature>
<proteinExistence type="predicted"/>
<dbReference type="NCBIfam" id="NF047752">
    <property type="entry name" value="MntA_antitoxin"/>
    <property type="match status" value="1"/>
</dbReference>
<evidence type="ECO:0000313" key="3">
    <source>
        <dbReference type="EMBL" id="SNZ11678.1"/>
    </source>
</evidence>
<dbReference type="Proteomes" id="UP000219453">
    <property type="component" value="Unassembled WGS sequence"/>
</dbReference>
<gene>
    <name evidence="3" type="ORF">SAMN06269185_1372</name>
</gene>
<organism evidence="3 4">
    <name type="scientific">Natronoarchaeum philippinense</name>
    <dbReference type="NCBI Taxonomy" id="558529"/>
    <lineage>
        <taxon>Archaea</taxon>
        <taxon>Methanobacteriati</taxon>
        <taxon>Methanobacteriota</taxon>
        <taxon>Stenosarchaea group</taxon>
        <taxon>Halobacteria</taxon>
        <taxon>Halobacteriales</taxon>
        <taxon>Natronoarchaeaceae</taxon>
    </lineage>
</organism>
<feature type="domain" description="Polymerase beta nucleotidyltransferase" evidence="2">
    <location>
        <begin position="25"/>
        <end position="107"/>
    </location>
</feature>
<dbReference type="InterPro" id="IPR052930">
    <property type="entry name" value="TA_antitoxin_MntA"/>
</dbReference>
<evidence type="ECO:0000256" key="1">
    <source>
        <dbReference type="SAM" id="MobiDB-lite"/>
    </source>
</evidence>
<accession>A0A285NR55</accession>
<dbReference type="EMBL" id="OBEJ01000002">
    <property type="protein sequence ID" value="SNZ11678.1"/>
    <property type="molecule type" value="Genomic_DNA"/>
</dbReference>
<dbReference type="SUPFAM" id="SSF81301">
    <property type="entry name" value="Nucleotidyltransferase"/>
    <property type="match status" value="1"/>
</dbReference>
<dbReference type="PANTHER" id="PTHR43852">
    <property type="entry name" value="NUCLEOTIDYLTRANSFERASE"/>
    <property type="match status" value="1"/>
</dbReference>
<dbReference type="OrthoDB" id="61846at2157"/>
<dbReference type="Gene3D" id="3.30.460.10">
    <property type="entry name" value="Beta Polymerase, domain 2"/>
    <property type="match status" value="1"/>
</dbReference>
<sequence length="142" mass="15023">MQTREDTDVEDVDLGAVTAAVDGFPVRAAVLYGSVARGAATERSDIDLAVTFDPDLSSSAKTEARLGLTEQLSVVLETDAVDVVPLERAPPSLVTDVIDEGILVYGSASSVTSLRPDSPSDRASEDPLEEFDEVLTDIERAV</sequence>
<dbReference type="InterPro" id="IPR043519">
    <property type="entry name" value="NT_sf"/>
</dbReference>
<dbReference type="InterPro" id="IPR041633">
    <property type="entry name" value="Polbeta"/>
</dbReference>
<evidence type="ECO:0000259" key="2">
    <source>
        <dbReference type="Pfam" id="PF18765"/>
    </source>
</evidence>
<protein>
    <submittedName>
        <fullName evidence="3">Nucleotidyltransferase domain-containing protein</fullName>
    </submittedName>
</protein>
<keyword evidence="3" id="KW-0808">Transferase</keyword>
<dbReference type="GO" id="GO:0016740">
    <property type="term" value="F:transferase activity"/>
    <property type="evidence" value="ECO:0007669"/>
    <property type="project" value="UniProtKB-KW"/>
</dbReference>
<dbReference type="AlphaFoldDB" id="A0A285NR55"/>
<evidence type="ECO:0000313" key="4">
    <source>
        <dbReference type="Proteomes" id="UP000219453"/>
    </source>
</evidence>
<dbReference type="PANTHER" id="PTHR43852:SF3">
    <property type="entry name" value="NUCLEOTIDYLTRANSFERASE"/>
    <property type="match status" value="1"/>
</dbReference>
<keyword evidence="4" id="KW-1185">Reference proteome</keyword>
<dbReference type="RefSeq" id="WP_097008367.1">
    <property type="nucleotide sequence ID" value="NZ_OBEJ01000002.1"/>
</dbReference>
<dbReference type="CDD" id="cd05403">
    <property type="entry name" value="NT_KNTase_like"/>
    <property type="match status" value="1"/>
</dbReference>